<evidence type="ECO:0000313" key="2">
    <source>
        <dbReference type="Proteomes" id="UP000822688"/>
    </source>
</evidence>
<dbReference type="EMBL" id="CM026426">
    <property type="protein sequence ID" value="KAG0572558.1"/>
    <property type="molecule type" value="Genomic_DNA"/>
</dbReference>
<sequence length="92" mass="10317">MTYRPPASVGRIAVAHFTLARALCSCFPDQRVLSSSLLEILYPRGYPKYRIYWPFSGQISPICSSHSHFLTVLFAHIALLLCQFTSALDPAE</sequence>
<keyword evidence="2" id="KW-1185">Reference proteome</keyword>
<proteinExistence type="predicted"/>
<evidence type="ECO:0000313" key="1">
    <source>
        <dbReference type="EMBL" id="KAG0572558.1"/>
    </source>
</evidence>
<dbReference type="Proteomes" id="UP000822688">
    <property type="component" value="Chromosome V"/>
</dbReference>
<accession>A0A8T0HPN3</accession>
<protein>
    <submittedName>
        <fullName evidence="1">Uncharacterized protein</fullName>
    </submittedName>
</protein>
<gene>
    <name evidence="1" type="ORF">KC19_VG105500</name>
</gene>
<dbReference type="AlphaFoldDB" id="A0A8T0HPN3"/>
<name>A0A8T0HPN3_CERPU</name>
<comment type="caution">
    <text evidence="1">The sequence shown here is derived from an EMBL/GenBank/DDBJ whole genome shotgun (WGS) entry which is preliminary data.</text>
</comment>
<reference evidence="1" key="1">
    <citation type="submission" date="2020-06" db="EMBL/GenBank/DDBJ databases">
        <title>WGS assembly of Ceratodon purpureus strain R40.</title>
        <authorList>
            <person name="Carey S.B."/>
            <person name="Jenkins J."/>
            <person name="Shu S."/>
            <person name="Lovell J.T."/>
            <person name="Sreedasyam A."/>
            <person name="Maumus F."/>
            <person name="Tiley G.P."/>
            <person name="Fernandez-Pozo N."/>
            <person name="Barry K."/>
            <person name="Chen C."/>
            <person name="Wang M."/>
            <person name="Lipzen A."/>
            <person name="Daum C."/>
            <person name="Saski C.A."/>
            <person name="Payton A.C."/>
            <person name="Mcbreen J.C."/>
            <person name="Conrad R.E."/>
            <person name="Kollar L.M."/>
            <person name="Olsson S."/>
            <person name="Huttunen S."/>
            <person name="Landis J.B."/>
            <person name="Wickett N.J."/>
            <person name="Johnson M.G."/>
            <person name="Rensing S.A."/>
            <person name="Grimwood J."/>
            <person name="Schmutz J."/>
            <person name="Mcdaniel S.F."/>
        </authorList>
    </citation>
    <scope>NUCLEOTIDE SEQUENCE</scope>
    <source>
        <strain evidence="1">R40</strain>
    </source>
</reference>
<organism evidence="1 2">
    <name type="scientific">Ceratodon purpureus</name>
    <name type="common">Fire moss</name>
    <name type="synonym">Dicranum purpureum</name>
    <dbReference type="NCBI Taxonomy" id="3225"/>
    <lineage>
        <taxon>Eukaryota</taxon>
        <taxon>Viridiplantae</taxon>
        <taxon>Streptophyta</taxon>
        <taxon>Embryophyta</taxon>
        <taxon>Bryophyta</taxon>
        <taxon>Bryophytina</taxon>
        <taxon>Bryopsida</taxon>
        <taxon>Dicranidae</taxon>
        <taxon>Pseudoditrichales</taxon>
        <taxon>Ditrichaceae</taxon>
        <taxon>Ceratodon</taxon>
    </lineage>
</organism>